<evidence type="ECO:0000313" key="3">
    <source>
        <dbReference type="Proteomes" id="UP000008370"/>
    </source>
</evidence>
<name>K5UFB2_PHACS</name>
<dbReference type="HOGENOM" id="CLU_033134_0_0_1"/>
<feature type="region of interest" description="Disordered" evidence="1">
    <location>
        <begin position="467"/>
        <end position="587"/>
    </location>
</feature>
<evidence type="ECO:0000256" key="1">
    <source>
        <dbReference type="SAM" id="MobiDB-lite"/>
    </source>
</evidence>
<feature type="region of interest" description="Disordered" evidence="1">
    <location>
        <begin position="339"/>
        <end position="447"/>
    </location>
</feature>
<protein>
    <submittedName>
        <fullName evidence="2">Uncharacterized protein</fullName>
    </submittedName>
</protein>
<feature type="non-terminal residue" evidence="2">
    <location>
        <position position="587"/>
    </location>
</feature>
<feature type="compositionally biased region" description="Polar residues" evidence="1">
    <location>
        <begin position="352"/>
        <end position="367"/>
    </location>
</feature>
<dbReference type="RefSeq" id="XP_007403307.1">
    <property type="nucleotide sequence ID" value="XM_007403245.1"/>
</dbReference>
<reference evidence="2 3" key="1">
    <citation type="journal article" date="2012" name="BMC Genomics">
        <title>Comparative genomics of the white-rot fungi, Phanerochaete carnosa and P. chrysosporium, to elucidate the genetic basis of the distinct wood types they colonize.</title>
        <authorList>
            <person name="Suzuki H."/>
            <person name="MacDonald J."/>
            <person name="Syed K."/>
            <person name="Salamov A."/>
            <person name="Hori C."/>
            <person name="Aerts A."/>
            <person name="Henrissat B."/>
            <person name="Wiebenga A."/>
            <person name="vanKuyk P.A."/>
            <person name="Barry K."/>
            <person name="Lindquist E."/>
            <person name="LaButti K."/>
            <person name="Lapidus A."/>
            <person name="Lucas S."/>
            <person name="Coutinho P."/>
            <person name="Gong Y."/>
            <person name="Samejima M."/>
            <person name="Mahadevan R."/>
            <person name="Abou-Zaid M."/>
            <person name="de Vries R.P."/>
            <person name="Igarashi K."/>
            <person name="Yadav J.S."/>
            <person name="Grigoriev I.V."/>
            <person name="Master E.R."/>
        </authorList>
    </citation>
    <scope>NUCLEOTIDE SEQUENCE [LARGE SCALE GENOMIC DNA]</scope>
    <source>
        <strain evidence="2 3">HHB-10118-sp</strain>
    </source>
</reference>
<proteinExistence type="predicted"/>
<keyword evidence="3" id="KW-1185">Reference proteome</keyword>
<dbReference type="CDD" id="cd00084">
    <property type="entry name" value="HMG-box_SF"/>
    <property type="match status" value="1"/>
</dbReference>
<dbReference type="KEGG" id="pco:PHACADRAFT_34006"/>
<dbReference type="Proteomes" id="UP000008370">
    <property type="component" value="Unassembled WGS sequence"/>
</dbReference>
<feature type="compositionally biased region" description="Polar residues" evidence="1">
    <location>
        <begin position="578"/>
        <end position="587"/>
    </location>
</feature>
<gene>
    <name evidence="2" type="ORF">PHACADRAFT_34006</name>
</gene>
<organism evidence="2 3">
    <name type="scientific">Phanerochaete carnosa (strain HHB-10118-sp)</name>
    <name type="common">White-rot fungus</name>
    <name type="synonym">Peniophora carnosa</name>
    <dbReference type="NCBI Taxonomy" id="650164"/>
    <lineage>
        <taxon>Eukaryota</taxon>
        <taxon>Fungi</taxon>
        <taxon>Dikarya</taxon>
        <taxon>Basidiomycota</taxon>
        <taxon>Agaricomycotina</taxon>
        <taxon>Agaricomycetes</taxon>
        <taxon>Polyporales</taxon>
        <taxon>Phanerochaetaceae</taxon>
        <taxon>Phanerochaete</taxon>
    </lineage>
</organism>
<feature type="non-terminal residue" evidence="2">
    <location>
        <position position="1"/>
    </location>
</feature>
<dbReference type="EMBL" id="JH931378">
    <property type="protein sequence ID" value="EKM48141.1"/>
    <property type="molecule type" value="Genomic_DNA"/>
</dbReference>
<evidence type="ECO:0000313" key="2">
    <source>
        <dbReference type="EMBL" id="EKM48141.1"/>
    </source>
</evidence>
<dbReference type="OrthoDB" id="2766697at2759"/>
<dbReference type="GeneID" id="18919876"/>
<accession>K5UFB2</accession>
<feature type="region of interest" description="Disordered" evidence="1">
    <location>
        <begin position="1"/>
        <end position="30"/>
    </location>
</feature>
<feature type="compositionally biased region" description="Polar residues" evidence="1">
    <location>
        <begin position="552"/>
        <end position="567"/>
    </location>
</feature>
<dbReference type="InParanoid" id="K5UFB2"/>
<sequence>YPLTLGPKRGLLSNVPGGRSVRSGPSKDLKTWRDFTQGEKQLLTSSLSDPQVQAILSEGRREKTKKHNKGYKDGTLKDAAACLQRLVEEQAGVEQGEDETVEEYHQRIWACAEAENCVWLPAEADEDREAYLDRFRTTGRRIHKWVKNNANGRSVIALPPWPVARKSRTLRGVGVFSKSDHPSRPRTKSELLEVNPDAAKSWHVSTWNKAVKAAWELLPEAEKARYDSLAAEEEMKRNEEGIDGATIETERIRREAVEHVGDHVRDCAKQWNERTGCLSLTFVGGLDELGQPRCWVEPFGTDKSGQNFLQRLAARVGWPEEKLGTVFYEWILDAMHDDETPAAGDKTGSQGGDISTTMEAASTTTNEPAELDLPIPQDLDAGHGSDSPGSISSREGADEESTVENELGIAATTSESEPIATVEEEGLTPSGDIGEMRDDVPTVSDEGGERRDLAYILYRACRAIGLDPSYPAPVSDASNEDTGNTDDDEAEIPAGRANKRPASFTAGGRRPKRPTLTPAGRTVKLASVKRIGRGSLRRAQGEKADSAGPRTSFMSTTLSGVHTNSSLEKGGPMGADGAQTSVIGDVG</sequence>
<dbReference type="AlphaFoldDB" id="K5UFB2"/>